<dbReference type="InterPro" id="IPR012677">
    <property type="entry name" value="Nucleotide-bd_a/b_plait_sf"/>
</dbReference>
<keyword evidence="3" id="KW-1185">Reference proteome</keyword>
<proteinExistence type="predicted"/>
<evidence type="ECO:0000313" key="3">
    <source>
        <dbReference type="Proteomes" id="UP000070133"/>
    </source>
</evidence>
<dbReference type="STRING" id="321146.A0A139H222"/>
<reference evidence="2 3" key="1">
    <citation type="submission" date="2015-07" db="EMBL/GenBank/DDBJ databases">
        <title>Comparative genomics of the Sigatoka disease complex on banana suggests a link between parallel evolutionary changes in Pseudocercospora fijiensis and Pseudocercospora eumusae and increased virulence on the banana host.</title>
        <authorList>
            <person name="Chang T.-C."/>
            <person name="Salvucci A."/>
            <person name="Crous P.W."/>
            <person name="Stergiopoulos I."/>
        </authorList>
    </citation>
    <scope>NUCLEOTIDE SEQUENCE [LARGE SCALE GENOMIC DNA]</scope>
    <source>
        <strain evidence="2 3">CBS 114824</strain>
    </source>
</reference>
<dbReference type="OrthoDB" id="8033832at2759"/>
<dbReference type="AlphaFoldDB" id="A0A139H222"/>
<feature type="region of interest" description="Disordered" evidence="1">
    <location>
        <begin position="276"/>
        <end position="348"/>
    </location>
</feature>
<feature type="region of interest" description="Disordered" evidence="1">
    <location>
        <begin position="40"/>
        <end position="84"/>
    </location>
</feature>
<feature type="region of interest" description="Disordered" evidence="1">
    <location>
        <begin position="1"/>
        <end position="20"/>
    </location>
</feature>
<feature type="compositionally biased region" description="Basic residues" evidence="1">
    <location>
        <begin position="61"/>
        <end position="74"/>
    </location>
</feature>
<name>A0A139H222_9PEZI</name>
<accession>A0A139H222</accession>
<feature type="compositionally biased region" description="Low complexity" evidence="1">
    <location>
        <begin position="289"/>
        <end position="299"/>
    </location>
</feature>
<comment type="caution">
    <text evidence="2">The sequence shown here is derived from an EMBL/GenBank/DDBJ whole genome shotgun (WGS) entry which is preliminary data.</text>
</comment>
<sequence length="443" mass="47990">MYGALRNQRPGMQVHAVPEAERAVDATGRRLPWAYEYGNTLTSAPDSERREPLERGPFGRSMRRTGSRASRSRSKTAEPRREEDRIRAENIAAEDAIFGSMKKVNAKEDTRRDGREALGEVDPNAAAAQQSASRLPAAVAQDGEPTEVIIFGFGENMQWAAIDFYERVSGGNILEDYERAPPGARFETTRSLGRPKSLSRAAMRKKNTYRGGTHWIKVTFDSSQAADLAISRQPHIIKGYNVSAQYYTGAGPTVDEAVPATQGGVHVEGQLPRTFMAGHAGADGSPNGSSTTATSATATQPGRPPWNAPLVDDSPATSSTLQNGGRGGLPDLPQPASTPTPAATGFQAYSLSTRGQSQTLRRGRRIEGATIPEGLREQKQIFAAKPAKASWSTIIGASEVIGSAVPRKEDGSFDWERASLYWRFFFWIDTVLGTDFCGLKADE</sequence>
<gene>
    <name evidence="2" type="ORF">AC578_5828</name>
</gene>
<dbReference type="EMBL" id="LFZN01000172">
    <property type="protein sequence ID" value="KXS96513.1"/>
    <property type="molecule type" value="Genomic_DNA"/>
</dbReference>
<dbReference type="Gene3D" id="3.30.70.330">
    <property type="match status" value="1"/>
</dbReference>
<protein>
    <recommendedName>
        <fullName evidence="4">Nucleoporin NUP53</fullName>
    </recommendedName>
</protein>
<evidence type="ECO:0000256" key="1">
    <source>
        <dbReference type="SAM" id="MobiDB-lite"/>
    </source>
</evidence>
<feature type="compositionally biased region" description="Basic and acidic residues" evidence="1">
    <location>
        <begin position="75"/>
        <end position="84"/>
    </location>
</feature>
<evidence type="ECO:0000313" key="2">
    <source>
        <dbReference type="EMBL" id="KXS96513.1"/>
    </source>
</evidence>
<organism evidence="2 3">
    <name type="scientific">Pseudocercospora eumusae</name>
    <dbReference type="NCBI Taxonomy" id="321146"/>
    <lineage>
        <taxon>Eukaryota</taxon>
        <taxon>Fungi</taxon>
        <taxon>Dikarya</taxon>
        <taxon>Ascomycota</taxon>
        <taxon>Pezizomycotina</taxon>
        <taxon>Dothideomycetes</taxon>
        <taxon>Dothideomycetidae</taxon>
        <taxon>Mycosphaerellales</taxon>
        <taxon>Mycosphaerellaceae</taxon>
        <taxon>Pseudocercospora</taxon>
    </lineage>
</organism>
<dbReference type="Proteomes" id="UP000070133">
    <property type="component" value="Unassembled WGS sequence"/>
</dbReference>
<evidence type="ECO:0008006" key="4">
    <source>
        <dbReference type="Google" id="ProtNLM"/>
    </source>
</evidence>